<reference evidence="1" key="4">
    <citation type="submission" date="2019-03" db="UniProtKB">
        <authorList>
            <consortium name="EnsemblPlants"/>
        </authorList>
    </citation>
    <scope>IDENTIFICATION</scope>
</reference>
<sequence>MKTRRPRLKGPSCSPNGPRRIIILDHGVLVRCALALMV</sequence>
<reference evidence="2" key="2">
    <citation type="journal article" date="2017" name="Nat. Plants">
        <title>The Aegilops tauschii genome reveals multiple impacts of transposons.</title>
        <authorList>
            <person name="Zhao G."/>
            <person name="Zou C."/>
            <person name="Li K."/>
            <person name="Wang K."/>
            <person name="Li T."/>
            <person name="Gao L."/>
            <person name="Zhang X."/>
            <person name="Wang H."/>
            <person name="Yang Z."/>
            <person name="Liu X."/>
            <person name="Jiang W."/>
            <person name="Mao L."/>
            <person name="Kong X."/>
            <person name="Jiao Y."/>
            <person name="Jia J."/>
        </authorList>
    </citation>
    <scope>NUCLEOTIDE SEQUENCE [LARGE SCALE GENOMIC DNA]</scope>
    <source>
        <strain evidence="2">cv. AL8/78</strain>
    </source>
</reference>
<accession>A0A453G5Y0</accession>
<evidence type="ECO:0000313" key="2">
    <source>
        <dbReference type="Proteomes" id="UP000015105"/>
    </source>
</evidence>
<dbReference type="EnsemblPlants" id="AET3Gv20895600.48">
    <property type="protein sequence ID" value="AET3Gv20895600.48"/>
    <property type="gene ID" value="AET3Gv20895600"/>
</dbReference>
<reference evidence="1" key="5">
    <citation type="journal article" date="2021" name="G3 (Bethesda)">
        <title>Aegilops tauschii genome assembly Aet v5.0 features greater sequence contiguity and improved annotation.</title>
        <authorList>
            <person name="Wang L."/>
            <person name="Zhu T."/>
            <person name="Rodriguez J.C."/>
            <person name="Deal K.R."/>
            <person name="Dubcovsky J."/>
            <person name="McGuire P.E."/>
            <person name="Lux T."/>
            <person name="Spannagl M."/>
            <person name="Mayer K.F.X."/>
            <person name="Baldrich P."/>
            <person name="Meyers B.C."/>
            <person name="Huo N."/>
            <person name="Gu Y.Q."/>
            <person name="Zhou H."/>
            <person name="Devos K.M."/>
            <person name="Bennetzen J.L."/>
            <person name="Unver T."/>
            <person name="Budak H."/>
            <person name="Gulick P.J."/>
            <person name="Galiba G."/>
            <person name="Kalapos B."/>
            <person name="Nelson D.R."/>
            <person name="Li P."/>
            <person name="You F.M."/>
            <person name="Luo M.C."/>
            <person name="Dvorak J."/>
        </authorList>
    </citation>
    <scope>NUCLEOTIDE SEQUENCE [LARGE SCALE GENOMIC DNA]</scope>
    <source>
        <strain evidence="1">cv. AL8/78</strain>
    </source>
</reference>
<keyword evidence="2" id="KW-1185">Reference proteome</keyword>
<dbReference type="AlphaFoldDB" id="A0A453G5Y0"/>
<evidence type="ECO:0000313" key="1">
    <source>
        <dbReference type="EnsemblPlants" id="AET3Gv20895600.48"/>
    </source>
</evidence>
<organism evidence="1 2">
    <name type="scientific">Aegilops tauschii subsp. strangulata</name>
    <name type="common">Goatgrass</name>
    <dbReference type="NCBI Taxonomy" id="200361"/>
    <lineage>
        <taxon>Eukaryota</taxon>
        <taxon>Viridiplantae</taxon>
        <taxon>Streptophyta</taxon>
        <taxon>Embryophyta</taxon>
        <taxon>Tracheophyta</taxon>
        <taxon>Spermatophyta</taxon>
        <taxon>Magnoliopsida</taxon>
        <taxon>Liliopsida</taxon>
        <taxon>Poales</taxon>
        <taxon>Poaceae</taxon>
        <taxon>BOP clade</taxon>
        <taxon>Pooideae</taxon>
        <taxon>Triticodae</taxon>
        <taxon>Triticeae</taxon>
        <taxon>Triticinae</taxon>
        <taxon>Aegilops</taxon>
    </lineage>
</organism>
<reference evidence="2" key="1">
    <citation type="journal article" date="2014" name="Science">
        <title>Ancient hybridizations among the ancestral genomes of bread wheat.</title>
        <authorList>
            <consortium name="International Wheat Genome Sequencing Consortium,"/>
            <person name="Marcussen T."/>
            <person name="Sandve S.R."/>
            <person name="Heier L."/>
            <person name="Spannagl M."/>
            <person name="Pfeifer M."/>
            <person name="Jakobsen K.S."/>
            <person name="Wulff B.B."/>
            <person name="Steuernagel B."/>
            <person name="Mayer K.F."/>
            <person name="Olsen O.A."/>
        </authorList>
    </citation>
    <scope>NUCLEOTIDE SEQUENCE [LARGE SCALE GENOMIC DNA]</scope>
    <source>
        <strain evidence="2">cv. AL8/78</strain>
    </source>
</reference>
<dbReference type="Gramene" id="AET3Gv20895600.48">
    <property type="protein sequence ID" value="AET3Gv20895600.48"/>
    <property type="gene ID" value="AET3Gv20895600"/>
</dbReference>
<proteinExistence type="predicted"/>
<reference evidence="1" key="3">
    <citation type="journal article" date="2017" name="Nature">
        <title>Genome sequence of the progenitor of the wheat D genome Aegilops tauschii.</title>
        <authorList>
            <person name="Luo M.C."/>
            <person name="Gu Y.Q."/>
            <person name="Puiu D."/>
            <person name="Wang H."/>
            <person name="Twardziok S.O."/>
            <person name="Deal K.R."/>
            <person name="Huo N."/>
            <person name="Zhu T."/>
            <person name="Wang L."/>
            <person name="Wang Y."/>
            <person name="McGuire P.E."/>
            <person name="Liu S."/>
            <person name="Long H."/>
            <person name="Ramasamy R.K."/>
            <person name="Rodriguez J.C."/>
            <person name="Van S.L."/>
            <person name="Yuan L."/>
            <person name="Wang Z."/>
            <person name="Xia Z."/>
            <person name="Xiao L."/>
            <person name="Anderson O.D."/>
            <person name="Ouyang S."/>
            <person name="Liang Y."/>
            <person name="Zimin A.V."/>
            <person name="Pertea G."/>
            <person name="Qi P."/>
            <person name="Bennetzen J.L."/>
            <person name="Dai X."/>
            <person name="Dawson M.W."/>
            <person name="Muller H.G."/>
            <person name="Kugler K."/>
            <person name="Rivarola-Duarte L."/>
            <person name="Spannagl M."/>
            <person name="Mayer K.F.X."/>
            <person name="Lu F.H."/>
            <person name="Bevan M.W."/>
            <person name="Leroy P."/>
            <person name="Li P."/>
            <person name="You F.M."/>
            <person name="Sun Q."/>
            <person name="Liu Z."/>
            <person name="Lyons E."/>
            <person name="Wicker T."/>
            <person name="Salzberg S.L."/>
            <person name="Devos K.M."/>
            <person name="Dvorak J."/>
        </authorList>
    </citation>
    <scope>NUCLEOTIDE SEQUENCE [LARGE SCALE GENOMIC DNA]</scope>
    <source>
        <strain evidence="1">cv. AL8/78</strain>
    </source>
</reference>
<name>A0A453G5Y0_AEGTS</name>
<dbReference type="Proteomes" id="UP000015105">
    <property type="component" value="Chromosome 3D"/>
</dbReference>
<protein>
    <submittedName>
        <fullName evidence="1">Uncharacterized protein</fullName>
    </submittedName>
</protein>